<evidence type="ECO:0000313" key="18">
    <source>
        <dbReference type="EMBL" id="SEW23982.1"/>
    </source>
</evidence>
<evidence type="ECO:0000256" key="2">
    <source>
        <dbReference type="ARBA" id="ARBA00022490"/>
    </source>
</evidence>
<comment type="similarity">
    <text evidence="14">Belongs to the ABC transporter superfamily. UvrA family.</text>
</comment>
<organism evidence="18 19">
    <name type="scientific">Roseivirga pacifica</name>
    <dbReference type="NCBI Taxonomy" id="1267423"/>
    <lineage>
        <taxon>Bacteria</taxon>
        <taxon>Pseudomonadati</taxon>
        <taxon>Bacteroidota</taxon>
        <taxon>Cytophagia</taxon>
        <taxon>Cytophagales</taxon>
        <taxon>Roseivirgaceae</taxon>
        <taxon>Roseivirga</taxon>
    </lineage>
</organism>
<keyword evidence="11" id="KW-0267">Excision nuclease</keyword>
<evidence type="ECO:0000256" key="3">
    <source>
        <dbReference type="ARBA" id="ARBA00022723"/>
    </source>
</evidence>
<keyword evidence="8" id="KW-0863">Zinc-finger</keyword>
<dbReference type="InterPro" id="IPR003439">
    <property type="entry name" value="ABC_transporter-like_ATP-bd"/>
</dbReference>
<name>A0A1I0QAF5_9BACT</name>
<dbReference type="Gene3D" id="3.40.50.300">
    <property type="entry name" value="P-loop containing nucleotide triphosphate hydrolases"/>
    <property type="match status" value="4"/>
</dbReference>
<dbReference type="InterPro" id="IPR027417">
    <property type="entry name" value="P-loop_NTPase"/>
</dbReference>
<evidence type="ECO:0000256" key="16">
    <source>
        <dbReference type="ARBA" id="ARBA00042156"/>
    </source>
</evidence>
<comment type="subcellular location">
    <subcellularLocation>
        <location evidence="1">Cytoplasm</location>
    </subcellularLocation>
</comment>
<dbReference type="PANTHER" id="PTHR43152:SF3">
    <property type="entry name" value="UVRABC SYSTEM PROTEIN A"/>
    <property type="match status" value="1"/>
</dbReference>
<keyword evidence="9" id="KW-0862">Zinc</keyword>
<dbReference type="OrthoDB" id="9809851at2"/>
<evidence type="ECO:0000256" key="11">
    <source>
        <dbReference type="ARBA" id="ARBA00022881"/>
    </source>
</evidence>
<dbReference type="RefSeq" id="WP_090258590.1">
    <property type="nucleotide sequence ID" value="NZ_FOIR01000002.1"/>
</dbReference>
<dbReference type="EMBL" id="FOIR01000002">
    <property type="protein sequence ID" value="SEW23982.1"/>
    <property type="molecule type" value="Genomic_DNA"/>
</dbReference>
<keyword evidence="19" id="KW-1185">Reference proteome</keyword>
<evidence type="ECO:0000256" key="13">
    <source>
        <dbReference type="ARBA" id="ARBA00023204"/>
    </source>
</evidence>
<feature type="domain" description="ABC transporter" evidence="17">
    <location>
        <begin position="812"/>
        <end position="1271"/>
    </location>
</feature>
<dbReference type="InterPro" id="IPR041552">
    <property type="entry name" value="UvrA_DNA-bd"/>
</dbReference>
<gene>
    <name evidence="18" type="ORF">SAMN05216290_2158</name>
</gene>
<dbReference type="GO" id="GO:0005524">
    <property type="term" value="F:ATP binding"/>
    <property type="evidence" value="ECO:0007669"/>
    <property type="project" value="UniProtKB-KW"/>
</dbReference>
<keyword evidence="6" id="KW-0227">DNA damage</keyword>
<proteinExistence type="inferred from homology"/>
<dbReference type="Gene3D" id="1.10.8.280">
    <property type="entry name" value="ABC transporter ATPase domain-like"/>
    <property type="match status" value="2"/>
</dbReference>
<dbReference type="STRING" id="1267423.SAMN05216290_2158"/>
<dbReference type="PROSITE" id="PS00211">
    <property type="entry name" value="ABC_TRANSPORTER_1"/>
    <property type="match status" value="2"/>
</dbReference>
<evidence type="ECO:0000256" key="15">
    <source>
        <dbReference type="ARBA" id="ARBA00039316"/>
    </source>
</evidence>
<keyword evidence="13" id="KW-0234">DNA repair</keyword>
<reference evidence="19" key="1">
    <citation type="submission" date="2016-10" db="EMBL/GenBank/DDBJ databases">
        <authorList>
            <person name="Varghese N."/>
            <person name="Submissions S."/>
        </authorList>
    </citation>
    <scope>NUCLEOTIDE SEQUENCE [LARGE SCALE GENOMIC DNA]</scope>
    <source>
        <strain evidence="19">CGMCC 1.12402</strain>
    </source>
</reference>
<keyword evidence="12" id="KW-0238">DNA-binding</keyword>
<dbReference type="SUPFAM" id="SSF52540">
    <property type="entry name" value="P-loop containing nucleoside triphosphate hydrolases"/>
    <property type="match status" value="4"/>
</dbReference>
<keyword evidence="5" id="KW-0547">Nucleotide-binding</keyword>
<accession>A0A1I0QAF5</accession>
<dbReference type="InterPro" id="IPR017871">
    <property type="entry name" value="ABC_transporter-like_CS"/>
</dbReference>
<dbReference type="InterPro" id="IPR003593">
    <property type="entry name" value="AAA+_ATPase"/>
</dbReference>
<keyword evidence="3" id="KW-0479">Metal-binding</keyword>
<dbReference type="GO" id="GO:0005737">
    <property type="term" value="C:cytoplasm"/>
    <property type="evidence" value="ECO:0007669"/>
    <property type="project" value="UniProtKB-SubCell"/>
</dbReference>
<dbReference type="GO" id="GO:0003677">
    <property type="term" value="F:DNA binding"/>
    <property type="evidence" value="ECO:0007669"/>
    <property type="project" value="UniProtKB-KW"/>
</dbReference>
<dbReference type="SMART" id="SM00382">
    <property type="entry name" value="AAA"/>
    <property type="match status" value="1"/>
</dbReference>
<evidence type="ECO:0000256" key="1">
    <source>
        <dbReference type="ARBA" id="ARBA00004496"/>
    </source>
</evidence>
<dbReference type="Gene3D" id="1.20.1580.10">
    <property type="entry name" value="ABC transporter ATPase like domain"/>
    <property type="match status" value="4"/>
</dbReference>
<keyword evidence="2" id="KW-0963">Cytoplasm</keyword>
<evidence type="ECO:0000259" key="17">
    <source>
        <dbReference type="PROSITE" id="PS50893"/>
    </source>
</evidence>
<evidence type="ECO:0000256" key="8">
    <source>
        <dbReference type="ARBA" id="ARBA00022771"/>
    </source>
</evidence>
<evidence type="ECO:0000256" key="7">
    <source>
        <dbReference type="ARBA" id="ARBA00022769"/>
    </source>
</evidence>
<evidence type="ECO:0000256" key="14">
    <source>
        <dbReference type="ARBA" id="ARBA00038000"/>
    </source>
</evidence>
<dbReference type="GeneID" id="99986865"/>
<evidence type="ECO:0000256" key="9">
    <source>
        <dbReference type="ARBA" id="ARBA00022833"/>
    </source>
</evidence>
<keyword evidence="10" id="KW-0067">ATP-binding</keyword>
<keyword evidence="7" id="KW-0228">DNA excision</keyword>
<evidence type="ECO:0000256" key="10">
    <source>
        <dbReference type="ARBA" id="ARBA00022840"/>
    </source>
</evidence>
<sequence length="1594" mass="175391">MQEYSQPAILIKGAKANNLKDVSLKIPHNQLIVVTGISGSGKSSLVFDIIAQEGQRRYFETLPSFARKFMGKLNRPEVDEIEGLSPVIAIGQRTSGAHARSTVGTLTDIHDLLRLLFARTGETERNVKPTRSLFSFNSSIGKCQRCQGIGQEEQIDVNKLVAFPQKTIREGALATTLPNGYITYSQVTIDVLNQVCEAEGFSVDVPWNELTDAQRHVILHGSDKIKVPFGKHTLESRLRWTGMKAKPREEGYYKGILTIMSDILKRDRNPNILRFVSAVTCPECHGARLNQDALSVRVQDKNIAEVSRFELNELNAWIEANKWNEVASEIVEKIKAQTDLLADLGLGHLTLDRSSASLRASEIQRIRVANQILVPLSDVLYVFDEPSIGLHWHEKQRMIFHFKELVRKGNTVIVVEHDLATIKSADHIIEIGPKAGVNGGELIFNGALSDFLQQKDLAATSPTFRALQTTAEAFSTSKLIEKGAAIELIGCFERNLKNIDVSFHLGQLNVVSGRSGAGKSSLVKGTLLKVVEQQLGVSVDGKVKVAEHRNLEAINKLIFIDHSPIGKTPRSNPATYLGLSDYIRDIFAQLPESKEKKFTKSRFSFNNKGGRCETCQGAGKTQIGMHFLGNVELVCGTCNGDRFNQETLEVKYKGLSIADVYRLSVINAVAFFAEDKKVLAGLLLLEEMGLGYLTLGQSSTTLSGGEAQRIKIANQLQKKDTGDTLYVVVEPSIGLHHDNIHSLLRLFDRIKQKGNTIVCIEQNETVIAHSDWHIELGPESGQKGGTILYQGVPQQNRERIDDQESQASVKKLSANEIILEGVTTHGLKNVDVRVPKNKLTVVTGLSGSGKSSLVYDTLFAESNARFTESLSTYHRSFLQQNSQAEIKSFSGLGPAIGINRRGGSPSKRSTVGTQSTIHDAFRLLYSRIAQHQGEVFTAQHFSFNHYLGACPACEGMGIQLKSDPEAIIVNPRESIFEGAVSTNKAIAYYADVNGQFMATLKEVAHQNSWNLEQPWNDLDSEIQESILYGTGDRIWEATWHYKTKTGEGKQEIKAPWKGFCRYVDEEYQRRLHNKKLSDFESLMHEVTCTTCHGSRLKPELLKPTFLGKNIHELSSLSISECFALLEETPGSTDSTVLAIAQVVLPSVKASLQTMIDLGLGYLNLDRAVSTLSGGERQRVTLAGQLSKHLFGVIYVLDEPTIGLDEEQVLVLSKALKKLVANGNTVVVVEHDPTFISQADYLIEMGPEAGRKGGELIYQGSVEGVSQVQDSVTARLLKTHEKSAKKQQNSARGAFGVKGAFAHNLKQIDVDFFAGQITAITGVSGSGKSSLVKEVLYRSWEKGKAINCSSVFGLEQFSEVLMITQEALTANRLTTPVSYSGILDQLKAIYAKTESAKAGGWKRADFSYQSKRGKCPTCGGYGMLKTTMDFMSDIWLTCDTCQGMRYSQEILEVAYQGKSIGEVLQLTVQEAVDFFQSSTLVDSLNILKNVGLGHVILGQSGNTLSGGESQRLKLAHSMITAKGKKVEKGTTLYLFDEPSTGLHYFDILQLNEVFQSLIDQGDTIIFIEHNKTMISSADRVIMLGPASGEQGGELV</sequence>
<protein>
    <recommendedName>
        <fullName evidence="15">UvrABC system protein A</fullName>
    </recommendedName>
    <alternativeName>
        <fullName evidence="16">Excinuclease ABC subunit A</fullName>
    </alternativeName>
</protein>
<keyword evidence="4" id="KW-0677">Repeat</keyword>
<evidence type="ECO:0000256" key="4">
    <source>
        <dbReference type="ARBA" id="ARBA00022737"/>
    </source>
</evidence>
<evidence type="ECO:0000256" key="6">
    <source>
        <dbReference type="ARBA" id="ARBA00022763"/>
    </source>
</evidence>
<dbReference type="GO" id="GO:0006281">
    <property type="term" value="P:DNA repair"/>
    <property type="evidence" value="ECO:0007669"/>
    <property type="project" value="UniProtKB-KW"/>
</dbReference>
<evidence type="ECO:0000256" key="5">
    <source>
        <dbReference type="ARBA" id="ARBA00022741"/>
    </source>
</evidence>
<dbReference type="GO" id="GO:0016887">
    <property type="term" value="F:ATP hydrolysis activity"/>
    <property type="evidence" value="ECO:0007669"/>
    <property type="project" value="InterPro"/>
</dbReference>
<dbReference type="GO" id="GO:0004518">
    <property type="term" value="F:nuclease activity"/>
    <property type="evidence" value="ECO:0007669"/>
    <property type="project" value="UniProtKB-KW"/>
</dbReference>
<dbReference type="Pfam" id="PF17755">
    <property type="entry name" value="UvrA_DNA-bind"/>
    <property type="match status" value="2"/>
</dbReference>
<dbReference type="GO" id="GO:0008270">
    <property type="term" value="F:zinc ion binding"/>
    <property type="evidence" value="ECO:0007669"/>
    <property type="project" value="UniProtKB-KW"/>
</dbReference>
<evidence type="ECO:0000313" key="19">
    <source>
        <dbReference type="Proteomes" id="UP000199437"/>
    </source>
</evidence>
<evidence type="ECO:0000256" key="12">
    <source>
        <dbReference type="ARBA" id="ARBA00023125"/>
    </source>
</evidence>
<dbReference type="PANTHER" id="PTHR43152">
    <property type="entry name" value="UVRABC SYSTEM PROTEIN A"/>
    <property type="match status" value="1"/>
</dbReference>
<dbReference type="PROSITE" id="PS50893">
    <property type="entry name" value="ABC_TRANSPORTER_2"/>
    <property type="match status" value="1"/>
</dbReference>
<dbReference type="Proteomes" id="UP000199437">
    <property type="component" value="Unassembled WGS sequence"/>
</dbReference>